<keyword evidence="3 6" id="KW-1133">Transmembrane helix</keyword>
<evidence type="ECO:0000313" key="9">
    <source>
        <dbReference type="Proteomes" id="UP001301140"/>
    </source>
</evidence>
<dbReference type="PANTHER" id="PTHR37422:SF13">
    <property type="entry name" value="LIPOPOLYSACCHARIDE BIOSYNTHESIS PROTEIN PA4999-RELATED"/>
    <property type="match status" value="1"/>
</dbReference>
<protein>
    <submittedName>
        <fullName evidence="8">O-antigen ligase family protein</fullName>
    </submittedName>
</protein>
<dbReference type="GO" id="GO:0016020">
    <property type="term" value="C:membrane"/>
    <property type="evidence" value="ECO:0007669"/>
    <property type="project" value="UniProtKB-SubCell"/>
</dbReference>
<dbReference type="Proteomes" id="UP001301140">
    <property type="component" value="Unassembled WGS sequence"/>
</dbReference>
<feature type="transmembrane region" description="Helical" evidence="6">
    <location>
        <begin position="73"/>
        <end position="96"/>
    </location>
</feature>
<gene>
    <name evidence="8" type="ORF">PZ740_11405</name>
</gene>
<reference evidence="8 9" key="1">
    <citation type="submission" date="2023-03" db="EMBL/GenBank/DDBJ databases">
        <title>YIM 152171 draft genome.</title>
        <authorList>
            <person name="Yang Z."/>
        </authorList>
    </citation>
    <scope>NUCLEOTIDE SEQUENCE [LARGE SCALE GENOMIC DNA]</scope>
    <source>
        <strain evidence="8 9">YIM 152171</strain>
    </source>
</reference>
<keyword evidence="9" id="KW-1185">Reference proteome</keyword>
<feature type="transmembrane region" description="Helical" evidence="6">
    <location>
        <begin position="200"/>
        <end position="220"/>
    </location>
</feature>
<feature type="transmembrane region" description="Helical" evidence="6">
    <location>
        <begin position="279"/>
        <end position="297"/>
    </location>
</feature>
<feature type="region of interest" description="Disordered" evidence="5">
    <location>
        <begin position="1"/>
        <end position="27"/>
    </location>
</feature>
<feature type="transmembrane region" description="Helical" evidence="6">
    <location>
        <begin position="108"/>
        <end position="126"/>
    </location>
</feature>
<keyword evidence="2 6" id="KW-0812">Transmembrane</keyword>
<dbReference type="InterPro" id="IPR007016">
    <property type="entry name" value="O-antigen_ligase-rel_domated"/>
</dbReference>
<feature type="transmembrane region" description="Helical" evidence="6">
    <location>
        <begin position="47"/>
        <end position="67"/>
    </location>
</feature>
<evidence type="ECO:0000256" key="1">
    <source>
        <dbReference type="ARBA" id="ARBA00004141"/>
    </source>
</evidence>
<feature type="transmembrane region" description="Helical" evidence="6">
    <location>
        <begin position="375"/>
        <end position="393"/>
    </location>
</feature>
<feature type="transmembrane region" description="Helical" evidence="6">
    <location>
        <begin position="250"/>
        <end position="267"/>
    </location>
</feature>
<evidence type="ECO:0000256" key="4">
    <source>
        <dbReference type="ARBA" id="ARBA00023136"/>
    </source>
</evidence>
<evidence type="ECO:0000259" key="7">
    <source>
        <dbReference type="Pfam" id="PF04932"/>
    </source>
</evidence>
<comment type="subcellular location">
    <subcellularLocation>
        <location evidence="1">Membrane</location>
        <topology evidence="1">Multi-pass membrane protein</topology>
    </subcellularLocation>
</comment>
<accession>A0AAP3XS15</accession>
<dbReference type="GO" id="GO:0016874">
    <property type="term" value="F:ligase activity"/>
    <property type="evidence" value="ECO:0007669"/>
    <property type="project" value="UniProtKB-KW"/>
</dbReference>
<keyword evidence="8" id="KW-0436">Ligase</keyword>
<name>A0AAP3XS15_9PROT</name>
<evidence type="ECO:0000256" key="5">
    <source>
        <dbReference type="SAM" id="MobiDB-lite"/>
    </source>
</evidence>
<feature type="domain" description="O-antigen ligase-related" evidence="7">
    <location>
        <begin position="233"/>
        <end position="380"/>
    </location>
</feature>
<feature type="transmembrane region" description="Helical" evidence="6">
    <location>
        <begin position="161"/>
        <end position="180"/>
    </location>
</feature>
<evidence type="ECO:0000313" key="8">
    <source>
        <dbReference type="EMBL" id="MDF1586984.1"/>
    </source>
</evidence>
<dbReference type="Pfam" id="PF04932">
    <property type="entry name" value="Wzy_C"/>
    <property type="match status" value="1"/>
</dbReference>
<feature type="transmembrane region" description="Helical" evidence="6">
    <location>
        <begin position="400"/>
        <end position="423"/>
    </location>
</feature>
<proteinExistence type="predicted"/>
<feature type="transmembrane region" description="Helical" evidence="6">
    <location>
        <begin position="132"/>
        <end position="154"/>
    </location>
</feature>
<dbReference type="AlphaFoldDB" id="A0AAP3XS15"/>
<dbReference type="RefSeq" id="WP_327789405.1">
    <property type="nucleotide sequence ID" value="NZ_JARGEQ010000102.1"/>
</dbReference>
<dbReference type="EMBL" id="JARGEQ010000102">
    <property type="protein sequence ID" value="MDF1586984.1"/>
    <property type="molecule type" value="Genomic_DNA"/>
</dbReference>
<dbReference type="PANTHER" id="PTHR37422">
    <property type="entry name" value="TEICHURONIC ACID BIOSYNTHESIS PROTEIN TUAE"/>
    <property type="match status" value="1"/>
</dbReference>
<comment type="caution">
    <text evidence="8">The sequence shown here is derived from an EMBL/GenBank/DDBJ whole genome shotgun (WGS) entry which is preliminary data.</text>
</comment>
<feature type="transmembrane region" description="Helical" evidence="6">
    <location>
        <begin position="227"/>
        <end position="244"/>
    </location>
</feature>
<organism evidence="8 9">
    <name type="scientific">Marinimicrococcus flavescens</name>
    <dbReference type="NCBI Taxonomy" id="3031815"/>
    <lineage>
        <taxon>Bacteria</taxon>
        <taxon>Pseudomonadati</taxon>
        <taxon>Pseudomonadota</taxon>
        <taxon>Alphaproteobacteria</taxon>
        <taxon>Geminicoccales</taxon>
        <taxon>Geminicoccaceae</taxon>
        <taxon>Marinimicrococcus</taxon>
    </lineage>
</organism>
<evidence type="ECO:0000256" key="2">
    <source>
        <dbReference type="ARBA" id="ARBA00022692"/>
    </source>
</evidence>
<keyword evidence="4 6" id="KW-0472">Membrane</keyword>
<feature type="compositionally biased region" description="Low complexity" evidence="5">
    <location>
        <begin position="14"/>
        <end position="26"/>
    </location>
</feature>
<evidence type="ECO:0000256" key="6">
    <source>
        <dbReference type="SAM" id="Phobius"/>
    </source>
</evidence>
<evidence type="ECO:0000256" key="3">
    <source>
        <dbReference type="ARBA" id="ARBA00022989"/>
    </source>
</evidence>
<sequence>MTMGVSEAPEQGARDGSGASARAPRSMQRRSAIDADLFAAMRVLRRLAVHLFSFETLFLLFLFAGRFKADPRLAWVPVDLTLLFFAASLAVAALVIRRERVYLPGLRLVMLFLAFAAWAVLSWAWTPGPIYGLTKIVGLMGACLWAVAGTALVIANRRIRVVRFLVLLGIFAVLLAWDWLSFYGLGKVTEHGFIRSSGYLNAGTAIVGGALAVFTLVLYARPLSLHWSLAAATLAFLTLVLLIIGGRSPIVGMVVAMMVPMAIHTRLTRRGPLIHRSQLAVLLVMAGAAVAITWTLASGEVTWTLRRFGQLFSQGSGDSSTAPRIHFILFALESWARAPILGHGLGSFGIMFAGADERSFPHNIFLEAMHETGTTGLLLMGACFVFVLGRLGLQRLRHEPALLCALMVFTANMVFSLISGAFAEDRFTSASLGLLLMRPLALARPTAQASAREPAAHSAGRALGLLR</sequence>
<dbReference type="InterPro" id="IPR051533">
    <property type="entry name" value="WaaL-like"/>
</dbReference>